<sequence>MEKVFTKNEFDKKIKSILLSKDYVDYNYYAVYIAKHIELYFENPFDKNYYNIKDIKTVLGEKINPNHDIYMDLVYEEFKELKSSKTEKETYNEMFL</sequence>
<dbReference type="GeneID" id="62779895"/>
<evidence type="ECO:0000313" key="1">
    <source>
        <dbReference type="EMBL" id="EHR31875.1"/>
    </source>
</evidence>
<accession>A0ABN0EF83</accession>
<protein>
    <submittedName>
        <fullName evidence="1">Uncharacterized protein</fullName>
    </submittedName>
</protein>
<comment type="caution">
    <text evidence="1">The sequence shown here is derived from an EMBL/GenBank/DDBJ whole genome shotgun (WGS) entry which is preliminary data.</text>
</comment>
<proteinExistence type="predicted"/>
<organism evidence="1 2">
    <name type="scientific">Megamonas funiformis YIT 11815</name>
    <dbReference type="NCBI Taxonomy" id="742816"/>
    <lineage>
        <taxon>Bacteria</taxon>
        <taxon>Bacillati</taxon>
        <taxon>Bacillota</taxon>
        <taxon>Negativicutes</taxon>
        <taxon>Selenomonadales</taxon>
        <taxon>Selenomonadaceae</taxon>
        <taxon>Megamonas</taxon>
    </lineage>
</organism>
<dbReference type="RefSeq" id="WP_008540162.1">
    <property type="nucleotide sequence ID" value="NZ_JH601095.1"/>
</dbReference>
<name>A0ABN0EF83_9FIRM</name>
<keyword evidence="2" id="KW-1185">Reference proteome</keyword>
<dbReference type="Proteomes" id="UP000005963">
    <property type="component" value="Unassembled WGS sequence"/>
</dbReference>
<dbReference type="EMBL" id="ADMB01000108">
    <property type="protein sequence ID" value="EHR31875.1"/>
    <property type="molecule type" value="Genomic_DNA"/>
</dbReference>
<reference evidence="1 2" key="1">
    <citation type="submission" date="2012-01" db="EMBL/GenBank/DDBJ databases">
        <title>The Genome Sequence of Megamonas funiformis YIT 11815.</title>
        <authorList>
            <consortium name="The Broad Institute Genome Sequencing Platform"/>
            <person name="Earl A."/>
            <person name="Ward D."/>
            <person name="Feldgarden M."/>
            <person name="Gevers D."/>
            <person name="Morotomi M."/>
            <person name="Young S.K."/>
            <person name="Zeng Q."/>
            <person name="Gargeya S."/>
            <person name="Fitzgerald M."/>
            <person name="Haas B."/>
            <person name="Abouelleil A."/>
            <person name="Alvarado L."/>
            <person name="Arachchi H.M."/>
            <person name="Berlin A."/>
            <person name="Chapman S.B."/>
            <person name="Gearin G."/>
            <person name="Goldberg J."/>
            <person name="Griggs A."/>
            <person name="Gujja S."/>
            <person name="Hansen M."/>
            <person name="Heiman D."/>
            <person name="Howarth C."/>
            <person name="Larimer J."/>
            <person name="Lui A."/>
            <person name="MacDonald P.J.P."/>
            <person name="McCowen C."/>
            <person name="Montmayeur A."/>
            <person name="Murphy C."/>
            <person name="Neiman D."/>
            <person name="Pearson M."/>
            <person name="Priest M."/>
            <person name="Roberts A."/>
            <person name="Saif S."/>
            <person name="Shea T."/>
            <person name="Sisk P."/>
            <person name="Stolte C."/>
            <person name="Sykes S."/>
            <person name="Wortman J."/>
            <person name="Nusbaum C."/>
            <person name="Birren B."/>
        </authorList>
    </citation>
    <scope>NUCLEOTIDE SEQUENCE [LARGE SCALE GENOMIC DNA]</scope>
    <source>
        <strain evidence="1 2">YIT 11815</strain>
    </source>
</reference>
<evidence type="ECO:0000313" key="2">
    <source>
        <dbReference type="Proteomes" id="UP000005963"/>
    </source>
</evidence>
<gene>
    <name evidence="1" type="ORF">HMPREF9454_02438</name>
</gene>